<evidence type="ECO:0000313" key="1">
    <source>
        <dbReference type="EMBL" id="QFU99188.1"/>
    </source>
</evidence>
<proteinExistence type="predicted"/>
<dbReference type="RefSeq" id="WP_227994347.1">
    <property type="nucleotide sequence ID" value="NZ_BAABIH010000008.1"/>
</dbReference>
<reference evidence="1 2" key="1">
    <citation type="submission" date="2019-10" db="EMBL/GenBank/DDBJ databases">
        <title>Genome sequence of Luteimicrobium xylanilyticum HY-24.</title>
        <authorList>
            <person name="Kim D.Y."/>
            <person name="Park H.-Y."/>
        </authorList>
    </citation>
    <scope>NUCLEOTIDE SEQUENCE [LARGE SCALE GENOMIC DNA]</scope>
    <source>
        <strain evidence="1 2">HY-24</strain>
    </source>
</reference>
<dbReference type="EMBL" id="CP045529">
    <property type="protein sequence ID" value="QFU99188.1"/>
    <property type="molecule type" value="Genomic_DNA"/>
</dbReference>
<dbReference type="AlphaFoldDB" id="A0A5P9QCK1"/>
<organism evidence="1 2">
    <name type="scientific">Luteimicrobium xylanilyticum</name>
    <dbReference type="NCBI Taxonomy" id="1133546"/>
    <lineage>
        <taxon>Bacteria</taxon>
        <taxon>Bacillati</taxon>
        <taxon>Actinomycetota</taxon>
        <taxon>Actinomycetes</taxon>
        <taxon>Micrococcales</taxon>
        <taxon>Luteimicrobium</taxon>
    </lineage>
</organism>
<dbReference type="InterPro" id="IPR016024">
    <property type="entry name" value="ARM-type_fold"/>
</dbReference>
<accession>A0A5P9QCK1</accession>
<sequence length="257" mass="27058">MRRRDAYRADLTALLLLDDSGDDAAGEALRSYLAERSGLPGPRANLELVAACADVLPGSLLRALAASDDEFERVCGVVGLGRLLAEADDDGPAARALVDLLRTSAASAGWREREGVAMALQRLGDADPVRLRRLVGAWADGPDPLVARAAVAGICEPRLLRDPATAQAAVDACRAATAVLAAVPAERRREPAVRTLRQALGYCWSVAVAGAPEAGVPAFEDVGTLAADDRDLDRVVRSNLRKARLQRVLVAAGRAIE</sequence>
<gene>
    <name evidence="1" type="ORF">KDY119_02714</name>
</gene>
<dbReference type="KEGG" id="lxl:KDY119_02714"/>
<name>A0A5P9QCK1_9MICO</name>
<dbReference type="Proteomes" id="UP000326702">
    <property type="component" value="Chromosome"/>
</dbReference>
<keyword evidence="2" id="KW-1185">Reference proteome</keyword>
<evidence type="ECO:0000313" key="2">
    <source>
        <dbReference type="Proteomes" id="UP000326702"/>
    </source>
</evidence>
<protein>
    <recommendedName>
        <fullName evidence="3">HEAT repeat domain-containing protein</fullName>
    </recommendedName>
</protein>
<evidence type="ECO:0008006" key="3">
    <source>
        <dbReference type="Google" id="ProtNLM"/>
    </source>
</evidence>
<dbReference type="SUPFAM" id="SSF48371">
    <property type="entry name" value="ARM repeat"/>
    <property type="match status" value="1"/>
</dbReference>